<feature type="compositionally biased region" description="Acidic residues" evidence="1">
    <location>
        <begin position="155"/>
        <end position="173"/>
    </location>
</feature>
<name>A0A317T8Y1_9CHLB</name>
<feature type="chain" id="PRO_5016375051" evidence="2">
    <location>
        <begin position="25"/>
        <end position="194"/>
    </location>
</feature>
<proteinExistence type="predicted"/>
<feature type="region of interest" description="Disordered" evidence="1">
    <location>
        <begin position="155"/>
        <end position="194"/>
    </location>
</feature>
<keyword evidence="2" id="KW-0732">Signal</keyword>
<evidence type="ECO:0000256" key="1">
    <source>
        <dbReference type="SAM" id="MobiDB-lite"/>
    </source>
</evidence>
<gene>
    <name evidence="3" type="ORF">CR164_00205</name>
</gene>
<accession>A0A317T8Y1</accession>
<dbReference type="Proteomes" id="UP000246278">
    <property type="component" value="Unassembled WGS sequence"/>
</dbReference>
<dbReference type="AlphaFoldDB" id="A0A317T8Y1"/>
<reference evidence="4" key="1">
    <citation type="submission" date="2017-10" db="EMBL/GenBank/DDBJ databases">
        <authorList>
            <person name="Gaisin V.A."/>
            <person name="Rysina M.S."/>
            <person name="Grouzdev D.S."/>
        </authorList>
    </citation>
    <scope>NUCLEOTIDE SEQUENCE [LARGE SCALE GENOMIC DNA]</scope>
    <source>
        <strain evidence="4">V1</strain>
    </source>
</reference>
<dbReference type="EMBL" id="PDNZ01000001">
    <property type="protein sequence ID" value="PWW83025.1"/>
    <property type="molecule type" value="Genomic_DNA"/>
</dbReference>
<keyword evidence="4" id="KW-1185">Reference proteome</keyword>
<organism evidence="3 4">
    <name type="scientific">Prosthecochloris marina</name>
    <dbReference type="NCBI Taxonomy" id="2017681"/>
    <lineage>
        <taxon>Bacteria</taxon>
        <taxon>Pseudomonadati</taxon>
        <taxon>Chlorobiota</taxon>
        <taxon>Chlorobiia</taxon>
        <taxon>Chlorobiales</taxon>
        <taxon>Chlorobiaceae</taxon>
        <taxon>Prosthecochloris</taxon>
    </lineage>
</organism>
<feature type="compositionally biased region" description="Low complexity" evidence="1">
    <location>
        <begin position="177"/>
        <end position="194"/>
    </location>
</feature>
<sequence length="194" mass="21696">MKQSITFLKQLCVLLLFVSLTACGGAEKEGLRSEIEQTLAEISDELTALKAVTMEQQGVLDGLKEDLKWEYSEELDKLVSQYGSEFSMLKENIDEMNGIYDVVAGYQDKLGGAPLEYSMSLMKEMLEENRERFEELAGENEAIQEKFYDLADQLDELGAEETPEVSTQAEEDTVSQTTDVSEETVLSETSESAE</sequence>
<evidence type="ECO:0000313" key="4">
    <source>
        <dbReference type="Proteomes" id="UP000246278"/>
    </source>
</evidence>
<comment type="caution">
    <text evidence="3">The sequence shown here is derived from an EMBL/GenBank/DDBJ whole genome shotgun (WGS) entry which is preliminary data.</text>
</comment>
<feature type="signal peptide" evidence="2">
    <location>
        <begin position="1"/>
        <end position="24"/>
    </location>
</feature>
<protein>
    <submittedName>
        <fullName evidence="3">Uncharacterized protein</fullName>
    </submittedName>
</protein>
<evidence type="ECO:0000256" key="2">
    <source>
        <dbReference type="SAM" id="SignalP"/>
    </source>
</evidence>
<dbReference type="RefSeq" id="WP_110021909.1">
    <property type="nucleotide sequence ID" value="NZ_PDNZ01000001.1"/>
</dbReference>
<dbReference type="PROSITE" id="PS51257">
    <property type="entry name" value="PROKAR_LIPOPROTEIN"/>
    <property type="match status" value="1"/>
</dbReference>
<evidence type="ECO:0000313" key="3">
    <source>
        <dbReference type="EMBL" id="PWW83025.1"/>
    </source>
</evidence>
<dbReference type="OrthoDB" id="598087at2"/>